<keyword evidence="2" id="KW-1185">Reference proteome</keyword>
<organism evidence="1 2">
    <name type="scientific">Streptomyces violascens</name>
    <dbReference type="NCBI Taxonomy" id="67381"/>
    <lineage>
        <taxon>Bacteria</taxon>
        <taxon>Bacillati</taxon>
        <taxon>Actinomycetota</taxon>
        <taxon>Actinomycetes</taxon>
        <taxon>Kitasatosporales</taxon>
        <taxon>Streptomycetaceae</taxon>
        <taxon>Streptomyces</taxon>
    </lineage>
</organism>
<name>A0ABQ3QTN3_9ACTN</name>
<dbReference type="RefSeq" id="WP_226599353.1">
    <property type="nucleotide sequence ID" value="NZ_BNDY01000017.1"/>
</dbReference>
<gene>
    <name evidence="1" type="ORF">Sviol_50280</name>
</gene>
<protein>
    <submittedName>
        <fullName evidence="1">Uncharacterized protein</fullName>
    </submittedName>
</protein>
<dbReference type="EMBL" id="BNDY01000017">
    <property type="protein sequence ID" value="GHI40620.1"/>
    <property type="molecule type" value="Genomic_DNA"/>
</dbReference>
<comment type="caution">
    <text evidence="1">The sequence shown here is derived from an EMBL/GenBank/DDBJ whole genome shotgun (WGS) entry which is preliminary data.</text>
</comment>
<evidence type="ECO:0000313" key="2">
    <source>
        <dbReference type="Proteomes" id="UP001050808"/>
    </source>
</evidence>
<accession>A0ABQ3QTN3</accession>
<dbReference type="Proteomes" id="UP001050808">
    <property type="component" value="Unassembled WGS sequence"/>
</dbReference>
<evidence type="ECO:0000313" key="1">
    <source>
        <dbReference type="EMBL" id="GHI40620.1"/>
    </source>
</evidence>
<sequence>MAGRVEPDIEDAVVPAAQLGPADAGAADTVIPVTTMAASAARVPIFLRLPVAVVLTDSWVAVQCIGPYEGKNRQGASCTMPCRRHV</sequence>
<proteinExistence type="predicted"/>
<reference evidence="1" key="1">
    <citation type="submission" date="2024-05" db="EMBL/GenBank/DDBJ databases">
        <title>Whole genome shotgun sequence of Streptomyces violascens NBRC 12920.</title>
        <authorList>
            <person name="Komaki H."/>
            <person name="Tamura T."/>
        </authorList>
    </citation>
    <scope>NUCLEOTIDE SEQUENCE</scope>
    <source>
        <strain evidence="1">NBRC 12920</strain>
    </source>
</reference>